<reference evidence="2 3" key="1">
    <citation type="submission" date="2020-01" db="EMBL/GenBank/DDBJ databases">
        <title>Insect and environment-associated Actinomycetes.</title>
        <authorList>
            <person name="Currrie C."/>
            <person name="Chevrette M."/>
            <person name="Carlson C."/>
            <person name="Stubbendieck R."/>
            <person name="Wendt-Pienkowski E."/>
        </authorList>
    </citation>
    <scope>NUCLEOTIDE SEQUENCE [LARGE SCALE GENOMIC DNA]</scope>
    <source>
        <strain evidence="2 3">SID11342</strain>
    </source>
</reference>
<protein>
    <recommendedName>
        <fullName evidence="1">DUF6924 domain-containing protein</fullName>
    </recommendedName>
</protein>
<organism evidence="2 3">
    <name type="scientific">Streptomyces halstedii</name>
    <dbReference type="NCBI Taxonomy" id="1944"/>
    <lineage>
        <taxon>Bacteria</taxon>
        <taxon>Bacillati</taxon>
        <taxon>Actinomycetota</taxon>
        <taxon>Actinomycetes</taxon>
        <taxon>Kitasatosporales</taxon>
        <taxon>Streptomycetaceae</taxon>
        <taxon>Streptomyces</taxon>
    </lineage>
</organism>
<gene>
    <name evidence="2" type="ORF">G3I29_23995</name>
</gene>
<dbReference type="Proteomes" id="UP000471293">
    <property type="component" value="Unassembled WGS sequence"/>
</dbReference>
<evidence type="ECO:0000313" key="3">
    <source>
        <dbReference type="Proteomes" id="UP000471293"/>
    </source>
</evidence>
<dbReference type="InterPro" id="IPR053832">
    <property type="entry name" value="DUF6924"/>
</dbReference>
<dbReference type="EMBL" id="JAAGLQ010000519">
    <property type="protein sequence ID" value="NEA18512.1"/>
    <property type="molecule type" value="Genomic_DNA"/>
</dbReference>
<accession>A0A6N9U7G5</accession>
<feature type="domain" description="DUF6924" evidence="1">
    <location>
        <begin position="209"/>
        <end position="330"/>
    </location>
</feature>
<evidence type="ECO:0000313" key="2">
    <source>
        <dbReference type="EMBL" id="NEA18512.1"/>
    </source>
</evidence>
<dbReference type="AlphaFoldDB" id="A0A6N9U7G5"/>
<comment type="caution">
    <text evidence="2">The sequence shown here is derived from an EMBL/GenBank/DDBJ whole genome shotgun (WGS) entry which is preliminary data.</text>
</comment>
<evidence type="ECO:0000259" key="1">
    <source>
        <dbReference type="Pfam" id="PF21962"/>
    </source>
</evidence>
<proteinExistence type="predicted"/>
<name>A0A6N9U7G5_STRHA</name>
<sequence length="331" mass="36797">MRPSLPIPPAEDGPHVSGMLLIRTHHGDDDAWRDVLCHMGELPGLVAPHADPKAHPVPHEPIPRRLIVVDDRTWQGATPDEVREALNADETWTPDLVLLTNDRTTANPRLRPLLAFRGTGGNTFWITSRQAALTYLVLHRPYQWITLEGFEEEAPAGPGGEREKNEAAGDWEKRLPNPVGTCLESLNPPPRYTPPPRALPLLVQENFGLLVRTDYTDDTAWRSLLDTVHRPGPGYDDPIDDFSDYIDVVDDPKFEDSSPEQIMALVAREETAAGLVALADTTAMRDPDHRVLAVPLEDPIGHTFRVYPETVGTMMNNLAIGNTSIEDFMDD</sequence>
<dbReference type="Pfam" id="PF21962">
    <property type="entry name" value="DUF6924"/>
    <property type="match status" value="2"/>
</dbReference>
<feature type="domain" description="DUF6924" evidence="1">
    <location>
        <begin position="19"/>
        <end position="117"/>
    </location>
</feature>